<dbReference type="Proteomes" id="UP000190395">
    <property type="component" value="Unassembled WGS sequence"/>
</dbReference>
<reference evidence="1 2" key="1">
    <citation type="submission" date="2017-02" db="EMBL/GenBank/DDBJ databases">
        <authorList>
            <person name="Peterson S.W."/>
        </authorList>
    </citation>
    <scope>NUCLEOTIDE SEQUENCE [LARGE SCALE GENOMIC DNA]</scope>
    <source>
        <strain evidence="1 2">ATCC BAA-909</strain>
    </source>
</reference>
<dbReference type="EMBL" id="FUXC01000010">
    <property type="protein sequence ID" value="SJZ93523.1"/>
    <property type="molecule type" value="Genomic_DNA"/>
</dbReference>
<evidence type="ECO:0000313" key="2">
    <source>
        <dbReference type="Proteomes" id="UP000190395"/>
    </source>
</evidence>
<accession>A0A1T4PPS1</accession>
<gene>
    <name evidence="1" type="ORF">SAMN02745152_01659</name>
</gene>
<name>A0A1T4PPS1_9SPIR</name>
<keyword evidence="2" id="KW-1185">Reference proteome</keyword>
<organism evidence="1 2">
    <name type="scientific">Treponema berlinense</name>
    <dbReference type="NCBI Taxonomy" id="225004"/>
    <lineage>
        <taxon>Bacteria</taxon>
        <taxon>Pseudomonadati</taxon>
        <taxon>Spirochaetota</taxon>
        <taxon>Spirochaetia</taxon>
        <taxon>Spirochaetales</taxon>
        <taxon>Treponemataceae</taxon>
        <taxon>Treponema</taxon>
    </lineage>
</organism>
<dbReference type="STRING" id="225004.SAMN02745152_01659"/>
<protein>
    <submittedName>
        <fullName evidence="1">Uncharacterized protein</fullName>
    </submittedName>
</protein>
<dbReference type="AlphaFoldDB" id="A0A1T4PPS1"/>
<evidence type="ECO:0000313" key="1">
    <source>
        <dbReference type="EMBL" id="SJZ93523.1"/>
    </source>
</evidence>
<proteinExistence type="predicted"/>
<sequence length="73" mass="8606">MIPNLKVIMSGRGVQLTCRIIVADAVRKDEYQKKLNYDAFEPMKKKRQVGFYRQNNFVKIKRVLPLYLADTML</sequence>